<gene>
    <name evidence="2" type="ORF">GCM10016272_03630</name>
</gene>
<sequence>MHISHINNSEHRFTMTSIKNAIKVTNKIPKTILTGLLIMVSVMGTAHSELSIQEQDPGSSVINQYAALKNADAKSPQLHQLIANLNERLTRNPKDSLAWELLAQIYANNGYHAYAVYAASEAMDSGQSTATLKSILINSSALVSQSQLQSDYLTDDMDTAFLTEYQHALSKIYGEVYGFNYDESLPKPPAPVVKARSTRSKNVSNAKRRAAVKRQAAPVKRKAAVKQKSRPVPKAKPVQRPAKPSSPRSSNTKSTDPFSILR</sequence>
<keyword evidence="3" id="KW-1185">Reference proteome</keyword>
<protein>
    <submittedName>
        <fullName evidence="2">Uncharacterized protein</fullName>
    </submittedName>
</protein>
<reference evidence="3" key="1">
    <citation type="journal article" date="2019" name="Int. J. Syst. Evol. Microbiol.">
        <title>The Global Catalogue of Microorganisms (GCM) 10K type strain sequencing project: providing services to taxonomists for standard genome sequencing and annotation.</title>
        <authorList>
            <consortium name="The Broad Institute Genomics Platform"/>
            <consortium name="The Broad Institute Genome Sequencing Center for Infectious Disease"/>
            <person name="Wu L."/>
            <person name="Ma J."/>
        </authorList>
    </citation>
    <scope>NUCLEOTIDE SEQUENCE [LARGE SCALE GENOMIC DNA]</scope>
    <source>
        <strain evidence="3">KCTC 42280</strain>
    </source>
</reference>
<organism evidence="2 3">
    <name type="scientific">Psychrobacter glaciei</name>
    <dbReference type="NCBI Taxonomy" id="619771"/>
    <lineage>
        <taxon>Bacteria</taxon>
        <taxon>Pseudomonadati</taxon>
        <taxon>Pseudomonadota</taxon>
        <taxon>Gammaproteobacteria</taxon>
        <taxon>Moraxellales</taxon>
        <taxon>Moraxellaceae</taxon>
        <taxon>Psychrobacter</taxon>
    </lineage>
</organism>
<name>A0ABQ3GM89_9GAMM</name>
<evidence type="ECO:0000313" key="2">
    <source>
        <dbReference type="EMBL" id="GHD26594.1"/>
    </source>
</evidence>
<comment type="caution">
    <text evidence="2">The sequence shown here is derived from an EMBL/GenBank/DDBJ whole genome shotgun (WGS) entry which is preliminary data.</text>
</comment>
<dbReference type="Proteomes" id="UP000610203">
    <property type="component" value="Unassembled WGS sequence"/>
</dbReference>
<feature type="compositionally biased region" description="Polar residues" evidence="1">
    <location>
        <begin position="246"/>
        <end position="262"/>
    </location>
</feature>
<proteinExistence type="predicted"/>
<feature type="compositionally biased region" description="Basic residues" evidence="1">
    <location>
        <begin position="219"/>
        <end position="233"/>
    </location>
</feature>
<feature type="region of interest" description="Disordered" evidence="1">
    <location>
        <begin position="188"/>
        <end position="262"/>
    </location>
</feature>
<evidence type="ECO:0000313" key="3">
    <source>
        <dbReference type="Proteomes" id="UP000610203"/>
    </source>
</evidence>
<evidence type="ECO:0000256" key="1">
    <source>
        <dbReference type="SAM" id="MobiDB-lite"/>
    </source>
</evidence>
<accession>A0ABQ3GM89</accession>
<dbReference type="EMBL" id="BMZR01000001">
    <property type="protein sequence ID" value="GHD26594.1"/>
    <property type="molecule type" value="Genomic_DNA"/>
</dbReference>